<name>A0A2L0F2W7_SORCE</name>
<dbReference type="PANTHER" id="PTHR36234">
    <property type="entry name" value="LYSYL ENDOPEPTIDASE"/>
    <property type="match status" value="1"/>
</dbReference>
<feature type="active site" description="Charge relay system" evidence="6">
    <location>
        <position position="212"/>
    </location>
</feature>
<dbReference type="EMBL" id="CP012673">
    <property type="protein sequence ID" value="AUX45902.1"/>
    <property type="molecule type" value="Genomic_DNA"/>
</dbReference>
<keyword evidence="2 7" id="KW-0645">Protease</keyword>
<dbReference type="SUPFAM" id="SSF50494">
    <property type="entry name" value="Trypsin-like serine proteases"/>
    <property type="match status" value="1"/>
</dbReference>
<dbReference type="InterPro" id="IPR008256">
    <property type="entry name" value="Peptidase_S1B"/>
</dbReference>
<dbReference type="Pfam" id="PF19955">
    <property type="entry name" value="EAD1"/>
    <property type="match status" value="1"/>
</dbReference>
<dbReference type="PRINTS" id="PR01774">
    <property type="entry name" value="EXFOLTOXIN"/>
</dbReference>
<comment type="similarity">
    <text evidence="1 7">Belongs to the peptidase S1B family.</text>
</comment>
<dbReference type="RefSeq" id="WP_104984214.1">
    <property type="nucleotide sequence ID" value="NZ_CP012673.1"/>
</dbReference>
<evidence type="ECO:0000256" key="3">
    <source>
        <dbReference type="ARBA" id="ARBA00022729"/>
    </source>
</evidence>
<sequence>MTDELLSPDAIGTLREALSWKYPTDAEARRFVADVRLDPRRITFHGRADLTWFSILEEAQKRGASSVRAVLDRATKEYPEDEVLARLRDGAAVRYAEGPSIAAVPWRGSGGPPLEKILGTQSSLVPVSYLEIGIRRAQAVARIQVSDGSLGTGFLIPGDLLVTNHHVLGDRGAAADAIAQFNFQKTVDGRDAEPEKLCFDPDAFFVTSSDDDCTIVKVAGEPSARWGTIALQPARIELGERINIIQHPGGDQKQLSFFHNLVVYVGEGRVQYLTDTLPGSSGSPVFNKHWELVALHHSGGWLLEPGTKDRFFRNEGIHVDRVVDVLRRCR</sequence>
<evidence type="ECO:0000256" key="7">
    <source>
        <dbReference type="RuleBase" id="RU004296"/>
    </source>
</evidence>
<feature type="active site" description="Charge relay system" evidence="6">
    <location>
        <position position="281"/>
    </location>
</feature>
<evidence type="ECO:0000313" key="9">
    <source>
        <dbReference type="EMBL" id="AUX45902.1"/>
    </source>
</evidence>
<reference evidence="9 10" key="1">
    <citation type="submission" date="2015-09" db="EMBL/GenBank/DDBJ databases">
        <title>Sorangium comparison.</title>
        <authorList>
            <person name="Zaburannyi N."/>
            <person name="Bunk B."/>
            <person name="Overmann J."/>
            <person name="Mueller R."/>
        </authorList>
    </citation>
    <scope>NUCLEOTIDE SEQUENCE [LARGE SCALE GENOMIC DNA]</scope>
    <source>
        <strain evidence="9 10">So ce26</strain>
    </source>
</reference>
<dbReference type="Proteomes" id="UP000238348">
    <property type="component" value="Chromosome"/>
</dbReference>
<feature type="domain" description="Effector-associated" evidence="8">
    <location>
        <begin position="6"/>
        <end position="89"/>
    </location>
</feature>
<dbReference type="Pfam" id="PF13365">
    <property type="entry name" value="Trypsin_2"/>
    <property type="match status" value="1"/>
</dbReference>
<evidence type="ECO:0000256" key="4">
    <source>
        <dbReference type="ARBA" id="ARBA00022801"/>
    </source>
</evidence>
<dbReference type="GO" id="GO:0004252">
    <property type="term" value="F:serine-type endopeptidase activity"/>
    <property type="evidence" value="ECO:0007669"/>
    <property type="project" value="InterPro"/>
</dbReference>
<evidence type="ECO:0000259" key="8">
    <source>
        <dbReference type="Pfam" id="PF19955"/>
    </source>
</evidence>
<evidence type="ECO:0000256" key="5">
    <source>
        <dbReference type="ARBA" id="ARBA00022825"/>
    </source>
</evidence>
<dbReference type="Gene3D" id="2.40.10.10">
    <property type="entry name" value="Trypsin-like serine proteases"/>
    <property type="match status" value="2"/>
</dbReference>
<dbReference type="EC" id="3.4.21.-" evidence="7"/>
<proteinExistence type="inferred from homology"/>
<dbReference type="PRINTS" id="PR00839">
    <property type="entry name" value="V8PROTEASE"/>
</dbReference>
<keyword evidence="5 7" id="KW-0720">Serine protease</keyword>
<evidence type="ECO:0000256" key="2">
    <source>
        <dbReference type="ARBA" id="ARBA00022670"/>
    </source>
</evidence>
<dbReference type="AlphaFoldDB" id="A0A2L0F2W7"/>
<dbReference type="PANTHER" id="PTHR36234:SF5">
    <property type="entry name" value="LYSYL ENDOPEPTIDASE"/>
    <property type="match status" value="1"/>
</dbReference>
<evidence type="ECO:0000313" key="10">
    <source>
        <dbReference type="Proteomes" id="UP000238348"/>
    </source>
</evidence>
<organism evidence="9 10">
    <name type="scientific">Sorangium cellulosum</name>
    <name type="common">Polyangium cellulosum</name>
    <dbReference type="NCBI Taxonomy" id="56"/>
    <lineage>
        <taxon>Bacteria</taxon>
        <taxon>Pseudomonadati</taxon>
        <taxon>Myxococcota</taxon>
        <taxon>Polyangia</taxon>
        <taxon>Polyangiales</taxon>
        <taxon>Polyangiaceae</taxon>
        <taxon>Sorangium</taxon>
    </lineage>
</organism>
<evidence type="ECO:0000256" key="1">
    <source>
        <dbReference type="ARBA" id="ARBA00008764"/>
    </source>
</evidence>
<keyword evidence="3" id="KW-0732">Signal</keyword>
<dbReference type="OrthoDB" id="513782at2"/>
<protein>
    <recommendedName>
        <fullName evidence="7">Serine protease</fullName>
        <ecNumber evidence="7">3.4.21.-</ecNumber>
    </recommendedName>
</protein>
<evidence type="ECO:0000256" key="6">
    <source>
        <dbReference type="PIRSR" id="PIRSR608256-1"/>
    </source>
</evidence>
<dbReference type="InterPro" id="IPR009003">
    <property type="entry name" value="Peptidase_S1_PA"/>
</dbReference>
<gene>
    <name evidence="9" type="ORF">SOCE26_074020</name>
</gene>
<dbReference type="InterPro" id="IPR043504">
    <property type="entry name" value="Peptidase_S1_PA_chymotrypsin"/>
</dbReference>
<accession>A0A2L0F2W7</accession>
<dbReference type="GO" id="GO:0006508">
    <property type="term" value="P:proteolysis"/>
    <property type="evidence" value="ECO:0007669"/>
    <property type="project" value="UniProtKB-KW"/>
</dbReference>
<keyword evidence="4 7" id="KW-0378">Hydrolase</keyword>
<dbReference type="InterPro" id="IPR008353">
    <property type="entry name" value="Peptidase_S1B_tx"/>
</dbReference>
<dbReference type="InterPro" id="IPR045430">
    <property type="entry name" value="EAD1"/>
</dbReference>
<feature type="active site" description="Charge relay system" evidence="6">
    <location>
        <position position="166"/>
    </location>
</feature>